<feature type="transmembrane region" description="Helical" evidence="9">
    <location>
        <begin position="521"/>
        <end position="541"/>
    </location>
</feature>
<feature type="transmembrane region" description="Helical" evidence="9">
    <location>
        <begin position="216"/>
        <end position="236"/>
    </location>
</feature>
<feature type="transmembrane region" description="Helical" evidence="9">
    <location>
        <begin position="67"/>
        <end position="87"/>
    </location>
</feature>
<evidence type="ECO:0000256" key="7">
    <source>
        <dbReference type="ARBA" id="ARBA00023136"/>
    </source>
</evidence>
<comment type="pathway">
    <text evidence="9">Protein modification; lipoprotein biosynthesis (N-acyl transfer).</text>
</comment>
<keyword evidence="8 9" id="KW-0012">Acyltransferase</keyword>
<comment type="caution">
    <text evidence="11">The sequence shown here is derived from an EMBL/GenBank/DDBJ whole genome shotgun (WGS) entry which is preliminary data.</text>
</comment>
<dbReference type="GO" id="GO:0042158">
    <property type="term" value="P:lipoprotein biosynthetic process"/>
    <property type="evidence" value="ECO:0007669"/>
    <property type="project" value="UniProtKB-UniRule"/>
</dbReference>
<dbReference type="EC" id="2.3.1.269" evidence="9"/>
<evidence type="ECO:0000313" key="12">
    <source>
        <dbReference type="Proteomes" id="UP000267521"/>
    </source>
</evidence>
<evidence type="ECO:0000256" key="1">
    <source>
        <dbReference type="ARBA" id="ARBA00004651"/>
    </source>
</evidence>
<keyword evidence="5 9" id="KW-0812">Transmembrane</keyword>
<dbReference type="RefSeq" id="WP_122239502.1">
    <property type="nucleotide sequence ID" value="NZ_RDQM01000022.1"/>
</dbReference>
<evidence type="ECO:0000256" key="8">
    <source>
        <dbReference type="ARBA" id="ARBA00023315"/>
    </source>
</evidence>
<dbReference type="PANTHER" id="PTHR38686:SF1">
    <property type="entry name" value="APOLIPOPROTEIN N-ACYLTRANSFERASE"/>
    <property type="match status" value="1"/>
</dbReference>
<keyword evidence="3 9" id="KW-1003">Cell membrane</keyword>
<evidence type="ECO:0000259" key="10">
    <source>
        <dbReference type="PROSITE" id="PS50263"/>
    </source>
</evidence>
<dbReference type="InterPro" id="IPR003010">
    <property type="entry name" value="C-N_Hydrolase"/>
</dbReference>
<comment type="similarity">
    <text evidence="2 9">Belongs to the CN hydrolase family. Apolipoprotein N-acyltransferase subfamily.</text>
</comment>
<keyword evidence="7 9" id="KW-0472">Membrane</keyword>
<dbReference type="Gene3D" id="3.60.110.10">
    <property type="entry name" value="Carbon-nitrogen hydrolase"/>
    <property type="match status" value="1"/>
</dbReference>
<feature type="domain" description="CN hydrolase" evidence="10">
    <location>
        <begin position="254"/>
        <end position="501"/>
    </location>
</feature>
<accession>A0A3M6PUF7</accession>
<evidence type="ECO:0000256" key="3">
    <source>
        <dbReference type="ARBA" id="ARBA00022475"/>
    </source>
</evidence>
<reference evidence="11 12" key="1">
    <citation type="submission" date="2018-10" db="EMBL/GenBank/DDBJ databases">
        <title>Comamonadaceae CDC group NO-1 genome sequencing and assembly.</title>
        <authorList>
            <person name="Bernier A.-M."/>
            <person name="Bernard K."/>
        </authorList>
    </citation>
    <scope>NUCLEOTIDE SEQUENCE [LARGE SCALE GENOMIC DNA]</scope>
    <source>
        <strain evidence="11 12">NML970147</strain>
    </source>
</reference>
<gene>
    <name evidence="9 11" type="primary">lnt</name>
    <name evidence="11" type="ORF">EBQ26_12060</name>
</gene>
<evidence type="ECO:0000256" key="4">
    <source>
        <dbReference type="ARBA" id="ARBA00022679"/>
    </source>
</evidence>
<dbReference type="EMBL" id="RDQM01000022">
    <property type="protein sequence ID" value="RMW94782.1"/>
    <property type="molecule type" value="Genomic_DNA"/>
</dbReference>
<evidence type="ECO:0000313" key="11">
    <source>
        <dbReference type="EMBL" id="RMW94782.1"/>
    </source>
</evidence>
<protein>
    <recommendedName>
        <fullName evidence="9">Apolipoprotein N-acyltransferase</fullName>
        <shortName evidence="9">ALP N-acyltransferase</shortName>
        <ecNumber evidence="9">2.3.1.269</ecNumber>
    </recommendedName>
</protein>
<dbReference type="AlphaFoldDB" id="A0A3M6PUF7"/>
<dbReference type="InterPro" id="IPR036526">
    <property type="entry name" value="C-N_Hydrolase_sf"/>
</dbReference>
<comment type="subcellular location">
    <subcellularLocation>
        <location evidence="1 9">Cell membrane</location>
        <topology evidence="1 9">Multi-pass membrane protein</topology>
    </subcellularLocation>
</comment>
<feature type="transmembrane region" description="Helical" evidence="9">
    <location>
        <begin position="93"/>
        <end position="119"/>
    </location>
</feature>
<dbReference type="InterPro" id="IPR045378">
    <property type="entry name" value="LNT_N"/>
</dbReference>
<keyword evidence="11" id="KW-0449">Lipoprotein</keyword>
<evidence type="ECO:0000256" key="5">
    <source>
        <dbReference type="ARBA" id="ARBA00022692"/>
    </source>
</evidence>
<dbReference type="NCBIfam" id="TIGR00546">
    <property type="entry name" value="lnt"/>
    <property type="match status" value="1"/>
</dbReference>
<feature type="transmembrane region" description="Helical" evidence="9">
    <location>
        <begin position="12"/>
        <end position="31"/>
    </location>
</feature>
<dbReference type="Pfam" id="PF20154">
    <property type="entry name" value="LNT_N"/>
    <property type="match status" value="1"/>
</dbReference>
<dbReference type="InterPro" id="IPR004563">
    <property type="entry name" value="Apolipo_AcylTrfase"/>
</dbReference>
<organism evidence="11 12">
    <name type="scientific">Allofranklinella schreckenbergeri</name>
    <dbReference type="NCBI Taxonomy" id="1076744"/>
    <lineage>
        <taxon>Bacteria</taxon>
        <taxon>Pseudomonadati</taxon>
        <taxon>Pseudomonadota</taxon>
        <taxon>Betaproteobacteria</taxon>
        <taxon>Burkholderiales</taxon>
        <taxon>Comamonadaceae</taxon>
        <taxon>Allofranklinella</taxon>
    </lineage>
</organism>
<dbReference type="Pfam" id="PF00795">
    <property type="entry name" value="CN_hydrolase"/>
    <property type="match status" value="1"/>
</dbReference>
<dbReference type="Proteomes" id="UP000267521">
    <property type="component" value="Unassembled WGS sequence"/>
</dbReference>
<sequence length="555" mass="60859">MFHTRLFRLLNVVWALVALPLLGVLQAWALADGQGQARWWAQVLALAGFFLFLDGSRSVWQAARRGWWFAMCWLAAVFWWIFISLHVHGGLHALLAAAAVAALAAALGLYYALAAALYWRWRVRSLLGSALQFAACWTLAELARGQWLTGFPWGAVGYAHVDGPLAWLARWVGVYGVGAAAALLAALAALALVSVLGYIFGRFIGVPRLPVSAPQVLGVYGWLALLAVGVYGGGAWQQRQFALADAALQGRQPVSLALLQGNIPVAEKFDPQTGVAEALRWYGQRFLERKEDLVIAPETAIPLFKRDLPPGYFEAIAAPYRQGGQAMMTGLPRGNAQVGYTNSVEAIKPGVAGEYVYSKSHLVLMGEFTPAWLQWFNDLLEIPLDSFSRGAVVQPSFEWKGERFAPNICYEDLFGEELAQRFVQPQQAPTVLVNFTNVGWFGDGVMVDQHLHISRMRALELERPMVRATNTGATAIIDHRARVLAQAPRTSVQVLTGQVVGVGQSGDVRDVTPFARWAGRLGLWPMWALALVLLLGPVALARAMRRRRRSGAGWV</sequence>
<feature type="transmembrane region" description="Helical" evidence="9">
    <location>
        <begin position="174"/>
        <end position="204"/>
    </location>
</feature>
<evidence type="ECO:0000256" key="9">
    <source>
        <dbReference type="HAMAP-Rule" id="MF_01148"/>
    </source>
</evidence>
<proteinExistence type="inferred from homology"/>
<dbReference type="PROSITE" id="PS50263">
    <property type="entry name" value="CN_HYDROLASE"/>
    <property type="match status" value="1"/>
</dbReference>
<feature type="transmembrane region" description="Helical" evidence="9">
    <location>
        <begin position="37"/>
        <end position="55"/>
    </location>
</feature>
<evidence type="ECO:0000256" key="2">
    <source>
        <dbReference type="ARBA" id="ARBA00010065"/>
    </source>
</evidence>
<dbReference type="HAMAP" id="MF_01148">
    <property type="entry name" value="Lnt"/>
    <property type="match status" value="1"/>
</dbReference>
<keyword evidence="6 9" id="KW-1133">Transmembrane helix</keyword>
<comment type="catalytic activity">
    <reaction evidence="9">
        <text>N-terminal S-1,2-diacyl-sn-glyceryl-L-cysteinyl-[lipoprotein] + a glycerophospholipid = N-acyl-S-1,2-diacyl-sn-glyceryl-L-cysteinyl-[lipoprotein] + a 2-acyl-sn-glycero-3-phospholipid + H(+)</text>
        <dbReference type="Rhea" id="RHEA:48228"/>
        <dbReference type="Rhea" id="RHEA-COMP:14681"/>
        <dbReference type="Rhea" id="RHEA-COMP:14684"/>
        <dbReference type="ChEBI" id="CHEBI:15378"/>
        <dbReference type="ChEBI" id="CHEBI:136912"/>
        <dbReference type="ChEBI" id="CHEBI:140656"/>
        <dbReference type="ChEBI" id="CHEBI:140657"/>
        <dbReference type="ChEBI" id="CHEBI:140660"/>
        <dbReference type="EC" id="2.3.1.269"/>
    </reaction>
</comment>
<dbReference type="UniPathway" id="UPA00666"/>
<dbReference type="SUPFAM" id="SSF56317">
    <property type="entry name" value="Carbon-nitrogen hydrolase"/>
    <property type="match status" value="1"/>
</dbReference>
<dbReference type="PANTHER" id="PTHR38686">
    <property type="entry name" value="APOLIPOPROTEIN N-ACYLTRANSFERASE"/>
    <property type="match status" value="1"/>
</dbReference>
<dbReference type="CDD" id="cd07571">
    <property type="entry name" value="ALP_N-acyl_transferase"/>
    <property type="match status" value="1"/>
</dbReference>
<dbReference type="GO" id="GO:0016410">
    <property type="term" value="F:N-acyltransferase activity"/>
    <property type="evidence" value="ECO:0007669"/>
    <property type="project" value="UniProtKB-UniRule"/>
</dbReference>
<keyword evidence="4 9" id="KW-0808">Transferase</keyword>
<dbReference type="GO" id="GO:0005886">
    <property type="term" value="C:plasma membrane"/>
    <property type="evidence" value="ECO:0007669"/>
    <property type="project" value="UniProtKB-SubCell"/>
</dbReference>
<evidence type="ECO:0000256" key="6">
    <source>
        <dbReference type="ARBA" id="ARBA00022989"/>
    </source>
</evidence>
<comment type="function">
    <text evidence="9">Catalyzes the phospholipid dependent N-acylation of the N-terminal cysteine of apolipoprotein, the last step in lipoprotein maturation.</text>
</comment>
<name>A0A3M6PUF7_9BURK</name>